<dbReference type="SMART" id="SM00333">
    <property type="entry name" value="TUDOR"/>
    <property type="match status" value="7"/>
</dbReference>
<keyword evidence="2" id="KW-0479">Metal-binding</keyword>
<dbReference type="Proteomes" id="UP000316726">
    <property type="component" value="Chromosome 15"/>
</dbReference>
<dbReference type="SMART" id="SM00297">
    <property type="entry name" value="BROMO"/>
    <property type="match status" value="2"/>
</dbReference>
<feature type="domain" description="PHD-type" evidence="11">
    <location>
        <begin position="510"/>
        <end position="558"/>
    </location>
</feature>
<keyword evidence="3 8" id="KW-0863">Zinc-finger</keyword>
<feature type="region of interest" description="Disordered" evidence="9">
    <location>
        <begin position="315"/>
        <end position="336"/>
    </location>
</feature>
<dbReference type="GO" id="GO:0006281">
    <property type="term" value="P:DNA repair"/>
    <property type="evidence" value="ECO:0007669"/>
    <property type="project" value="TreeGrafter"/>
</dbReference>
<keyword evidence="5 7" id="KW-0103">Bromodomain</keyword>
<dbReference type="InterPro" id="IPR039776">
    <property type="entry name" value="Pds5"/>
</dbReference>
<dbReference type="SUPFAM" id="SSF47370">
    <property type="entry name" value="Bromodomain"/>
    <property type="match status" value="2"/>
</dbReference>
<feature type="region of interest" description="Disordered" evidence="9">
    <location>
        <begin position="1770"/>
        <end position="1790"/>
    </location>
</feature>
<evidence type="ECO:0000256" key="6">
    <source>
        <dbReference type="ARBA" id="ARBA00023242"/>
    </source>
</evidence>
<feature type="region of interest" description="Disordered" evidence="9">
    <location>
        <begin position="1688"/>
        <end position="1708"/>
    </location>
</feature>
<feature type="domain" description="Bromo" evidence="10">
    <location>
        <begin position="1322"/>
        <end position="1395"/>
    </location>
</feature>
<proteinExistence type="predicted"/>
<dbReference type="PRINTS" id="PR00503">
    <property type="entry name" value="BROMODOMAIN"/>
</dbReference>
<keyword evidence="14" id="KW-1185">Reference proteome</keyword>
<feature type="compositionally biased region" description="Low complexity" evidence="9">
    <location>
        <begin position="1970"/>
        <end position="1984"/>
    </location>
</feature>
<dbReference type="InterPro" id="IPR019787">
    <property type="entry name" value="Znf_PHD-finger"/>
</dbReference>
<evidence type="ECO:0000256" key="7">
    <source>
        <dbReference type="PROSITE-ProRule" id="PRU00035"/>
    </source>
</evidence>
<dbReference type="Pfam" id="PF00439">
    <property type="entry name" value="Bromodomain"/>
    <property type="match status" value="2"/>
</dbReference>
<feature type="compositionally biased region" description="Basic residues" evidence="9">
    <location>
        <begin position="1778"/>
        <end position="1790"/>
    </location>
</feature>
<dbReference type="InterPro" id="IPR001965">
    <property type="entry name" value="Znf_PHD"/>
</dbReference>
<dbReference type="PANTHER" id="PTHR12663">
    <property type="entry name" value="ANDROGEN INDUCED INHIBITOR OF PROLIFERATION AS3 / PDS5-RELATED"/>
    <property type="match status" value="1"/>
</dbReference>
<evidence type="ECO:0000256" key="2">
    <source>
        <dbReference type="ARBA" id="ARBA00022723"/>
    </source>
</evidence>
<dbReference type="GO" id="GO:0008270">
    <property type="term" value="F:zinc ion binding"/>
    <property type="evidence" value="ECO:0007669"/>
    <property type="project" value="UniProtKB-KW"/>
</dbReference>
<evidence type="ECO:0000256" key="1">
    <source>
        <dbReference type="ARBA" id="ARBA00004123"/>
    </source>
</evidence>
<name>A0A5B8MZR6_9CHLO</name>
<feature type="compositionally biased region" description="Basic residues" evidence="9">
    <location>
        <begin position="2247"/>
        <end position="2257"/>
    </location>
</feature>
<protein>
    <submittedName>
        <fullName evidence="13">Bromodomain-containing protein</fullName>
    </submittedName>
</protein>
<dbReference type="InterPro" id="IPR002999">
    <property type="entry name" value="Tudor"/>
</dbReference>
<feature type="region of interest" description="Disordered" evidence="9">
    <location>
        <begin position="437"/>
        <end position="504"/>
    </location>
</feature>
<dbReference type="InterPro" id="IPR018501">
    <property type="entry name" value="DDT_dom"/>
</dbReference>
<comment type="subcellular location">
    <subcellularLocation>
        <location evidence="1">Nucleus</location>
    </subcellularLocation>
</comment>
<evidence type="ECO:0000313" key="14">
    <source>
        <dbReference type="Proteomes" id="UP000316726"/>
    </source>
</evidence>
<dbReference type="InterPro" id="IPR011011">
    <property type="entry name" value="Znf_FYVE_PHD"/>
</dbReference>
<evidence type="ECO:0000256" key="8">
    <source>
        <dbReference type="PROSITE-ProRule" id="PRU00146"/>
    </source>
</evidence>
<feature type="domain" description="Bromo" evidence="10">
    <location>
        <begin position="1492"/>
        <end position="1570"/>
    </location>
</feature>
<feature type="region of interest" description="Disordered" evidence="9">
    <location>
        <begin position="1"/>
        <end position="32"/>
    </location>
</feature>
<evidence type="ECO:0000256" key="3">
    <source>
        <dbReference type="ARBA" id="ARBA00022771"/>
    </source>
</evidence>
<gene>
    <name evidence="13" type="ORF">A3770_15p74620</name>
</gene>
<dbReference type="STRING" id="1764295.A0A5B8MZR6"/>
<feature type="region of interest" description="Disordered" evidence="9">
    <location>
        <begin position="2148"/>
        <end position="2175"/>
    </location>
</feature>
<dbReference type="OrthoDB" id="548568at2759"/>
<feature type="region of interest" description="Disordered" evidence="9">
    <location>
        <begin position="2236"/>
        <end position="2260"/>
    </location>
</feature>
<feature type="region of interest" description="Disordered" evidence="9">
    <location>
        <begin position="612"/>
        <end position="631"/>
    </location>
</feature>
<dbReference type="PROSITE" id="PS50016">
    <property type="entry name" value="ZF_PHD_2"/>
    <property type="match status" value="1"/>
</dbReference>
<accession>A0A5B8MZR6</accession>
<dbReference type="GO" id="GO:0007064">
    <property type="term" value="P:mitotic sister chromatid cohesion"/>
    <property type="evidence" value="ECO:0007669"/>
    <property type="project" value="InterPro"/>
</dbReference>
<dbReference type="GO" id="GO:0005634">
    <property type="term" value="C:nucleus"/>
    <property type="evidence" value="ECO:0007669"/>
    <property type="project" value="UniProtKB-SubCell"/>
</dbReference>
<organism evidence="13 14">
    <name type="scientific">Chloropicon primus</name>
    <dbReference type="NCBI Taxonomy" id="1764295"/>
    <lineage>
        <taxon>Eukaryota</taxon>
        <taxon>Viridiplantae</taxon>
        <taxon>Chlorophyta</taxon>
        <taxon>Chloropicophyceae</taxon>
        <taxon>Chloropicales</taxon>
        <taxon>Chloropicaceae</taxon>
        <taxon>Chloropicon</taxon>
    </lineage>
</organism>
<dbReference type="CDD" id="cd04508">
    <property type="entry name" value="Tudor_SF"/>
    <property type="match status" value="1"/>
</dbReference>
<dbReference type="PROSITE" id="PS01359">
    <property type="entry name" value="ZF_PHD_1"/>
    <property type="match status" value="1"/>
</dbReference>
<dbReference type="PROSITE" id="PS50827">
    <property type="entry name" value="DDT"/>
    <property type="match status" value="1"/>
</dbReference>
<feature type="region of interest" description="Disordered" evidence="9">
    <location>
        <begin position="2063"/>
        <end position="2099"/>
    </location>
</feature>
<sequence length="2322" mass="264567">MATRRSSRFAPVSAEEVGAAKEEESPPAPSPWLDWEDDVILFAQSARGKGIGLSFEGIAENLPGRTAEAVRLRWEDSGKERAESMSTEAYNASVDAGEAKWRASASGMSALGNGTVVMDPTLAAPGTGLLFQGDTELTIHSEDLSDIASIYCMIRTFSWQLKLSPFSLKAFACSLAAQRHSQLLDEVHLSFMRLLLLDMVPEDRAAFGMNVSFLDHQTWPEFVWQYLEFKHEQKLQKIRAESGNAKSALQALHGVEPDIEFPEEDYELHDPLTVYKYHVVDKGPVRDTLASFKRENVNRDLGLKVTLDVVEDVRGEAESRGNGQDGEVEEGSGPSSSWCVKLNLDWGEESFERVEKVRKAMKIDESAERAGAKVKKVRRSKEYHFTDLRGKISIMQRLCDDLLDCSVMRCEMWQREEYGMRTVMRFTTLLHTLNTRQDLTGPGRKSLSKQFTPSAKALAQTPKKRGRPPKWASSKTPGSGKKSRGGGDEDYVPKGSHAMEEEDDDRDHNVDACVLCGLGGNLLCCEGCPAAFHVRCAGENNKVIMSDGIWLCEECKLRKENEGRFSDSLQFDLMTLKKVTSAPRKGKKKSTWQIQDFAFQCAVIDTEVEAVTRSRRPSRKSKGKKKAAQGPQIYVGSSAPISVEWKCKVLPIQHPIEGKDMAAEYLSGGFEEEVKIAYFKDSLDTYVNKYRNAWGTLFNEMTTRSKSRGSDKSQFAISKYVWPTRIGRGQKSLQKLPLCNVHPHAHMMIVYLSRTERLLWGLLEENWSNYPTWRSKWINSVFRSTSPHELGIRLLELERALSERARYESWYETADPRLLSNRMREDPQKEIRSVQKYIGLKLGELKLGEYIDRPQSYQPVHPVRPGKKKPWPYRLYPTGEKSLLTWRKNKQFLGRNKMLPMNQTRKIARQGGVVAAEGCLYPNKRYGVVSTQQEWRIRAEEVETFSELAVLVREFDSSLKWEEISYVGEENIGMKVLDRRTTAEVWEEDGVTYHYNEYLCTKKPPVPPYTPYGAPTTAAKSEPEWLREENVPLKLVKDFIEIHRMENSKSERYFLRVEHLHPGLTGLSVAVYWPEEGRWYNAKLMMLPKDRGVKLTYASGDQETLDKLSFEQALLNQELSVVPEALKDRLAKAKAIEKQIRDENEARIKAEKEAKEQRRLERERERQSKKTELTEEDHKRLKLVNKAILDACVRISTGRDTTKGKKSKEWVASFIPRNVLNVLLQRAERGELKPFCMEEQESQVTSTVAAAQPDIVQQMQIPVVGVVPEKGEDRNGKTLSAEHYEPVPSVPSAVSRMTKENQDRCLKIIEQMLDVKQDETIDSEYLATPFLHLPSRKLLPDYYRIITAPVDIGSIRQCLNRTKTNNYAVVQDFIRDVELMFSNARTYNQDESEVYTSAVRLQKWFWGQIGELFPFITESNWAEHTSDKLAARAAAKAQAMREVSKKAKLKAVAKAKSKEAAQASKAAVVPAKKERPLKDRLLAALSVVKDVMKLPESFAFQDPVDVELIPVYGQIIKNPMDLGTIRKQLEAGRDIGWNNLVYSHEDEVFRDVKLVWNNCRLFNRGEDPIYQQSLVIEPAFDILWALRMSCPDYKKYTINTNKPEIVLTSPEKCVGFRVGIWWPRSLCFFYGDIMAYEKEKHRIKYDDDTFACVTLTKHHIHWCDDRFNFKYSFSMDGMPVDASQIEGIKAKSKSTSQKSGPPETPPTEEAAIGWRLGLLWEEDNTYYYGIVNGYDEDTGTHSVLYDDGTLENLDLSEVKIEWVEQTLPEDAEVDARPKQQKQHKERKRRPSIPGMKCGVCRYCRNPKLKKGCLNKVPTEMSDTPPEKKAKTVPASKDPKGADAVGWRVGVWWEDDKTYYYGVLKDYDKKEKKHKILYDDDQVEDWIVLTEEKLEWKEKDASASSLEPPQKEAAIGWRVGVLWEDDKTYYYGVVHAYDASAGTHNVIYEDGTMESLNLSKVKVEWVEQETQPKGGKKSSSVGSKPSKPKAKKSSASSQKKPPQKEAAIGWRVGVLWEDDKTYYYGVVHAYDASAGTHNVIYEDGTMESLNLSKVKVEWVEQVAGKQETQPKGDKKRSAGGSSKSQKKAKAVPASKDPKGADAVGWRVGVWWEDDKTYYYGVLKDYDKKEKKHKILYDDGQQEMITIEKEKLEWKEGPSKPKAKKSSASSQKKPPQKEAAIGWRVGVLWEDDKTYYYGVVHAYDASAGTHNVIYEDGTMESLNLSKVKVEWVEQVPLSAPKGAPEPEKKGKKAKKKSKSKNNVGQRIGIWWPDDKCFYYGEIAAFREADKMHQIKYDDGMEEFLDLQKQEVDWKGQFDTAKAQK</sequence>
<dbReference type="SUPFAM" id="SSF57903">
    <property type="entry name" value="FYVE/PHD zinc finger"/>
    <property type="match status" value="1"/>
</dbReference>
<dbReference type="Gene3D" id="1.20.920.10">
    <property type="entry name" value="Bromodomain-like"/>
    <property type="match status" value="2"/>
</dbReference>
<evidence type="ECO:0000313" key="13">
    <source>
        <dbReference type="EMBL" id="QDZ24944.1"/>
    </source>
</evidence>
<dbReference type="SMART" id="SM00571">
    <property type="entry name" value="DDT"/>
    <property type="match status" value="1"/>
</dbReference>
<keyword evidence="6" id="KW-0539">Nucleus</keyword>
<dbReference type="InterPro" id="IPR019786">
    <property type="entry name" value="Zinc_finger_PHD-type_CS"/>
</dbReference>
<evidence type="ECO:0000259" key="12">
    <source>
        <dbReference type="PROSITE" id="PS50827"/>
    </source>
</evidence>
<feature type="region of interest" description="Disordered" evidence="9">
    <location>
        <begin position="1152"/>
        <end position="1175"/>
    </location>
</feature>
<evidence type="ECO:0000256" key="9">
    <source>
        <dbReference type="SAM" id="MobiDB-lite"/>
    </source>
</evidence>
<dbReference type="InterPro" id="IPR036427">
    <property type="entry name" value="Bromodomain-like_sf"/>
</dbReference>
<dbReference type="SUPFAM" id="SSF63748">
    <property type="entry name" value="Tudor/PWWP/MBT"/>
    <property type="match status" value="2"/>
</dbReference>
<dbReference type="Gene3D" id="3.30.40.10">
    <property type="entry name" value="Zinc/RING finger domain, C3HC4 (zinc finger)"/>
    <property type="match status" value="1"/>
</dbReference>
<dbReference type="CDD" id="cd15567">
    <property type="entry name" value="PHD4_NSD"/>
    <property type="match status" value="1"/>
</dbReference>
<evidence type="ECO:0000259" key="11">
    <source>
        <dbReference type="PROSITE" id="PS50016"/>
    </source>
</evidence>
<dbReference type="PANTHER" id="PTHR12663:SF0">
    <property type="entry name" value="PRECOCIOUS DISSOCIATION OF SISTERS 5, ISOFORM A"/>
    <property type="match status" value="1"/>
</dbReference>
<dbReference type="PROSITE" id="PS50014">
    <property type="entry name" value="BROMODOMAIN_2"/>
    <property type="match status" value="2"/>
</dbReference>
<dbReference type="Pfam" id="PF02791">
    <property type="entry name" value="DDT"/>
    <property type="match status" value="1"/>
</dbReference>
<feature type="region of interest" description="Disordered" evidence="9">
    <location>
        <begin position="1966"/>
        <end position="2003"/>
    </location>
</feature>
<dbReference type="InterPro" id="IPR001487">
    <property type="entry name" value="Bromodomain"/>
</dbReference>
<dbReference type="InterPro" id="IPR013083">
    <property type="entry name" value="Znf_RING/FYVE/PHD"/>
</dbReference>
<evidence type="ECO:0000256" key="4">
    <source>
        <dbReference type="ARBA" id="ARBA00022833"/>
    </source>
</evidence>
<feature type="region of interest" description="Disordered" evidence="9">
    <location>
        <begin position="1814"/>
        <end position="1838"/>
    </location>
</feature>
<feature type="domain" description="DDT" evidence="12">
    <location>
        <begin position="141"/>
        <end position="201"/>
    </location>
</feature>
<reference evidence="13 14" key="1">
    <citation type="submission" date="2018-07" db="EMBL/GenBank/DDBJ databases">
        <title>The complete nuclear genome of the prasinophyte Chloropicon primus (CCMP1205).</title>
        <authorList>
            <person name="Pombert J.-F."/>
            <person name="Otis C."/>
            <person name="Turmel M."/>
            <person name="Lemieux C."/>
        </authorList>
    </citation>
    <scope>NUCLEOTIDE SEQUENCE [LARGE SCALE GENOMIC DNA]</scope>
    <source>
        <strain evidence="13 14">CCMP1205</strain>
    </source>
</reference>
<feature type="compositionally biased region" description="Basic residues" evidence="9">
    <location>
        <begin position="613"/>
        <end position="627"/>
    </location>
</feature>
<dbReference type="Gene3D" id="2.30.30.140">
    <property type="match status" value="7"/>
</dbReference>
<dbReference type="CDD" id="cd04369">
    <property type="entry name" value="Bromodomain"/>
    <property type="match status" value="1"/>
</dbReference>
<dbReference type="SMART" id="SM00249">
    <property type="entry name" value="PHD"/>
    <property type="match status" value="1"/>
</dbReference>
<dbReference type="GO" id="GO:0000785">
    <property type="term" value="C:chromatin"/>
    <property type="evidence" value="ECO:0007669"/>
    <property type="project" value="TreeGrafter"/>
</dbReference>
<evidence type="ECO:0000259" key="10">
    <source>
        <dbReference type="PROSITE" id="PS50014"/>
    </source>
</evidence>
<evidence type="ECO:0000256" key="5">
    <source>
        <dbReference type="ARBA" id="ARBA00023117"/>
    </source>
</evidence>
<keyword evidence="4" id="KW-0862">Zinc</keyword>
<dbReference type="CDD" id="cd20404">
    <property type="entry name" value="Tudor_Agenet_AtEML-like"/>
    <property type="match status" value="7"/>
</dbReference>
<dbReference type="EMBL" id="CP031048">
    <property type="protein sequence ID" value="QDZ24944.1"/>
    <property type="molecule type" value="Genomic_DNA"/>
</dbReference>
<feature type="compositionally biased region" description="Basic and acidic residues" evidence="9">
    <location>
        <begin position="2148"/>
        <end position="2157"/>
    </location>
</feature>